<feature type="coiled-coil region" evidence="3">
    <location>
        <begin position="61"/>
        <end position="106"/>
    </location>
</feature>
<keyword evidence="6" id="KW-1185">Reference proteome</keyword>
<evidence type="ECO:0000256" key="1">
    <source>
        <dbReference type="ARBA" id="ARBA00009054"/>
    </source>
</evidence>
<keyword evidence="2" id="KW-0143">Chaperone</keyword>
<sequence>VSQLLVSGGSYLLSLEQVSMSKNDEKESAKQKETKQKTDKKNPTQETLEKKKLENENPERLKKLEAEITNLKNDKLRLAAEIENERKNFRRQMEQVYKYMEEIENDNLPEGTITEVSEKGYLFADQ</sequence>
<proteinExistence type="inferred from homology"/>
<dbReference type="EMBL" id="CAJVPJ010007204">
    <property type="protein sequence ID" value="CAG8674189.1"/>
    <property type="molecule type" value="Genomic_DNA"/>
</dbReference>
<feature type="non-terminal residue" evidence="5">
    <location>
        <position position="126"/>
    </location>
</feature>
<feature type="non-terminal residue" evidence="5">
    <location>
        <position position="1"/>
    </location>
</feature>
<evidence type="ECO:0000256" key="3">
    <source>
        <dbReference type="SAM" id="Coils"/>
    </source>
</evidence>
<evidence type="ECO:0000313" key="5">
    <source>
        <dbReference type="EMBL" id="CAG8674189.1"/>
    </source>
</evidence>
<comment type="similarity">
    <text evidence="1">Belongs to the GrpE family.</text>
</comment>
<dbReference type="InterPro" id="IPR013805">
    <property type="entry name" value="GrpE_CC"/>
</dbReference>
<feature type="compositionally biased region" description="Basic and acidic residues" evidence="4">
    <location>
        <begin position="22"/>
        <end position="61"/>
    </location>
</feature>
<dbReference type="AlphaFoldDB" id="A0A9N9EJF5"/>
<keyword evidence="3" id="KW-0175">Coiled coil</keyword>
<reference evidence="5" key="1">
    <citation type="submission" date="2021-06" db="EMBL/GenBank/DDBJ databases">
        <authorList>
            <person name="Kallberg Y."/>
            <person name="Tangrot J."/>
            <person name="Rosling A."/>
        </authorList>
    </citation>
    <scope>NUCLEOTIDE SEQUENCE</scope>
    <source>
        <strain evidence="5">IA702</strain>
    </source>
</reference>
<evidence type="ECO:0000256" key="2">
    <source>
        <dbReference type="ARBA" id="ARBA00023186"/>
    </source>
</evidence>
<name>A0A9N9EJF5_9GLOM</name>
<dbReference type="Proteomes" id="UP000789572">
    <property type="component" value="Unassembled WGS sequence"/>
</dbReference>
<comment type="caution">
    <text evidence="5">The sequence shown here is derived from an EMBL/GenBank/DDBJ whole genome shotgun (WGS) entry which is preliminary data.</text>
</comment>
<accession>A0A9N9EJF5</accession>
<gene>
    <name evidence="5" type="ORF">POCULU_LOCUS11140</name>
</gene>
<feature type="region of interest" description="Disordered" evidence="4">
    <location>
        <begin position="20"/>
        <end position="61"/>
    </location>
</feature>
<protein>
    <submittedName>
        <fullName evidence="5">10084_t:CDS:1</fullName>
    </submittedName>
</protein>
<evidence type="ECO:0000313" key="6">
    <source>
        <dbReference type="Proteomes" id="UP000789572"/>
    </source>
</evidence>
<organism evidence="5 6">
    <name type="scientific">Paraglomus occultum</name>
    <dbReference type="NCBI Taxonomy" id="144539"/>
    <lineage>
        <taxon>Eukaryota</taxon>
        <taxon>Fungi</taxon>
        <taxon>Fungi incertae sedis</taxon>
        <taxon>Mucoromycota</taxon>
        <taxon>Glomeromycotina</taxon>
        <taxon>Glomeromycetes</taxon>
        <taxon>Paraglomerales</taxon>
        <taxon>Paraglomeraceae</taxon>
        <taxon>Paraglomus</taxon>
    </lineage>
</organism>
<evidence type="ECO:0000256" key="4">
    <source>
        <dbReference type="SAM" id="MobiDB-lite"/>
    </source>
</evidence>
<dbReference type="SUPFAM" id="SSF58014">
    <property type="entry name" value="Coiled-coil domain of nucleotide exchange factor GrpE"/>
    <property type="match status" value="1"/>
</dbReference>